<dbReference type="OrthoDB" id="5981879at2759"/>
<evidence type="ECO:0000313" key="4">
    <source>
        <dbReference type="Proteomes" id="UP000594262"/>
    </source>
</evidence>
<feature type="domain" description="BHLH" evidence="2">
    <location>
        <begin position="43"/>
        <end position="95"/>
    </location>
</feature>
<evidence type="ECO:0000259" key="2">
    <source>
        <dbReference type="PROSITE" id="PS50888"/>
    </source>
</evidence>
<dbReference type="PROSITE" id="PS01145">
    <property type="entry name" value="RIBOSOMAL_L34E"/>
    <property type="match status" value="1"/>
</dbReference>
<organism evidence="3 4">
    <name type="scientific">Clytia hemisphaerica</name>
    <dbReference type="NCBI Taxonomy" id="252671"/>
    <lineage>
        <taxon>Eukaryota</taxon>
        <taxon>Metazoa</taxon>
        <taxon>Cnidaria</taxon>
        <taxon>Hydrozoa</taxon>
        <taxon>Hydroidolina</taxon>
        <taxon>Leptothecata</taxon>
        <taxon>Obeliida</taxon>
        <taxon>Clytiidae</taxon>
        <taxon>Clytia</taxon>
    </lineage>
</organism>
<dbReference type="GO" id="GO:0046983">
    <property type="term" value="F:protein dimerization activity"/>
    <property type="evidence" value="ECO:0007669"/>
    <property type="project" value="InterPro"/>
</dbReference>
<sequence>MTSLNVLLEAAKAVDIDSPSIKRKRNSSSRSKRDILERTPGGGNRQTHNILEKNRRAELKTFFQKLKETVPILQNRPKASNVSVLTESMKYIQELNEIDKQHSLEITRLRRCRMCLEERIKMLKEEIDKLPPESRPKIIFKETPIEPERESTDHANPSPTTSTGAPPKKPKKEMVSIEIQANEEDIRDALPESYADEKTFDQPLPDVLPAHETLKCQLHTEPSSEERLTNLKDKLMRKRVLESMLDGDEDSENDEDVLKIVCEELKI</sequence>
<dbReference type="AlphaFoldDB" id="A0A7M5XLF5"/>
<name>A0A7M5XLF5_9CNID</name>
<feature type="compositionally biased region" description="Polar residues" evidence="1">
    <location>
        <begin position="154"/>
        <end position="164"/>
    </location>
</feature>
<dbReference type="PROSITE" id="PS50888">
    <property type="entry name" value="BHLH"/>
    <property type="match status" value="1"/>
</dbReference>
<dbReference type="RefSeq" id="XP_066924046.1">
    <property type="nucleotide sequence ID" value="XM_067067945.1"/>
</dbReference>
<proteinExistence type="predicted"/>
<dbReference type="InterPro" id="IPR018065">
    <property type="entry name" value="Ribosomal_eL34_CS"/>
</dbReference>
<evidence type="ECO:0000313" key="3">
    <source>
        <dbReference type="EnsemblMetazoa" id="CLYHEMP023509.1"/>
    </source>
</evidence>
<dbReference type="InterPro" id="IPR011598">
    <property type="entry name" value="bHLH_dom"/>
</dbReference>
<keyword evidence="4" id="KW-1185">Reference proteome</keyword>
<dbReference type="InterPro" id="IPR050433">
    <property type="entry name" value="Myc_transcription_factors"/>
</dbReference>
<dbReference type="Pfam" id="PF00010">
    <property type="entry name" value="HLH"/>
    <property type="match status" value="1"/>
</dbReference>
<dbReference type="InterPro" id="IPR036638">
    <property type="entry name" value="HLH_DNA-bd_sf"/>
</dbReference>
<dbReference type="PANTHER" id="PTHR45851">
    <property type="entry name" value="MYC PROTO-ONCOGENE"/>
    <property type="match status" value="1"/>
</dbReference>
<evidence type="ECO:0000256" key="1">
    <source>
        <dbReference type="SAM" id="MobiDB-lite"/>
    </source>
</evidence>
<feature type="compositionally biased region" description="Basic and acidic residues" evidence="1">
    <location>
        <begin position="141"/>
        <end position="153"/>
    </location>
</feature>
<feature type="region of interest" description="Disordered" evidence="1">
    <location>
        <begin position="20"/>
        <end position="47"/>
    </location>
</feature>
<feature type="region of interest" description="Disordered" evidence="1">
    <location>
        <begin position="141"/>
        <end position="173"/>
    </location>
</feature>
<dbReference type="SMART" id="SM00353">
    <property type="entry name" value="HLH"/>
    <property type="match status" value="1"/>
</dbReference>
<dbReference type="SUPFAM" id="SSF47459">
    <property type="entry name" value="HLH, helix-loop-helix DNA-binding domain"/>
    <property type="match status" value="1"/>
</dbReference>
<reference evidence="3" key="1">
    <citation type="submission" date="2021-01" db="UniProtKB">
        <authorList>
            <consortium name="EnsemblMetazoa"/>
        </authorList>
    </citation>
    <scope>IDENTIFICATION</scope>
</reference>
<dbReference type="Proteomes" id="UP000594262">
    <property type="component" value="Unplaced"/>
</dbReference>
<accession>A0A7M5XLF5</accession>
<protein>
    <recommendedName>
        <fullName evidence="2">BHLH domain-containing protein</fullName>
    </recommendedName>
</protein>
<dbReference type="EnsemblMetazoa" id="CLYHEMT023509.1">
    <property type="protein sequence ID" value="CLYHEMP023509.1"/>
    <property type="gene ID" value="CLYHEMG023509"/>
</dbReference>
<dbReference type="Gene3D" id="4.10.280.10">
    <property type="entry name" value="Helix-loop-helix DNA-binding domain"/>
    <property type="match status" value="1"/>
</dbReference>
<dbReference type="GeneID" id="136811331"/>